<accession>A0A517Y1G4</accession>
<evidence type="ECO:0008006" key="4">
    <source>
        <dbReference type="Google" id="ProtNLM"/>
    </source>
</evidence>
<evidence type="ECO:0000313" key="2">
    <source>
        <dbReference type="EMBL" id="QDU23585.1"/>
    </source>
</evidence>
<evidence type="ECO:0000256" key="1">
    <source>
        <dbReference type="SAM" id="MobiDB-lite"/>
    </source>
</evidence>
<dbReference type="OrthoDB" id="286509at2"/>
<dbReference type="RefSeq" id="WP_145243819.1">
    <property type="nucleotide sequence ID" value="NZ_CP036273.1"/>
</dbReference>
<protein>
    <recommendedName>
        <fullName evidence="4">Toprim domain-containing protein</fullName>
    </recommendedName>
</protein>
<evidence type="ECO:0000313" key="3">
    <source>
        <dbReference type="Proteomes" id="UP000319576"/>
    </source>
</evidence>
<sequence length="886" mass="95160">MGNLPGSRPDREGWIRVSKSQPCPVCKKPDWCMVAPDGNAAICQRVEKGSTKPCGDGGWLHRLTRASTRPGPQGARKGRTVTTDWTALAGRRAAELNPARRNDLARTLGLPADALDALPLLGFHNDARGAYYTFPEANAGGTVVGLNRRFADGTKKALPGSKRGLTLPAGWRERPGPVFVVEGPTDAAAMTAAGLSAVGRPSNTGGVAHLAELFGDLDAGRSVVVVGENDRKASGEWPGRTGAESVARGLAGRLGRAVQWALPPEGAKDVREWLTASAPGETPWPDRGVELGRRLVAAAVGIDPPPTTTADGSRSAVPDIVIGPDEHRVNAEATAALAAEEDVYQRGGLLVHVLHQSDDSDLDAVVRRPVGAPVVRELARPLLRERLTRVARWTQWRGAGENAELVEAHPTDWCVGAVHARGDWPGLRRLDAVVTHPVLLPSGDLLTANGYHRGVRLLAALPADLAVTVPDAPTRQDVDAAVAALLDPLADFPFETPAHRAALVAGLLTPLAWFLFDGPAPLFLIDGNVRGVGKGLLADVVALTVTGRRFPVMSYTNDREELRKKITTLAMECERLVLLDNLAGAVGNDILDAALTTDRWKDRVLGGNRVYDGPLHVVWFGTGNNVQLGADTSRRVCHARMESADERPEMKEGFRHPDLRGYVRRDRGRLLSAALTILRAWVRAGRPRHQLRPWGSFEGWSGVVREAVVFAGLPDPGETRVALQTTADRDAAAMADVIAGLIHLDDTGRGLTTADIVGRIKEAEREAPAEWMSNLRAAVEDLCGKLCGRTLGYRFRHFARRNFGGKVLDKADAPHGSNRWVVRDVKGRAGREHVHHAHHHHPDPRPAGGDGGDGGDDSARPAAVEAALPRSRTRFVNDDTPHDVRG</sequence>
<keyword evidence="3" id="KW-1185">Reference proteome</keyword>
<name>A0A517Y1G4_9BACT</name>
<dbReference type="Proteomes" id="UP000319576">
    <property type="component" value="Chromosome"/>
</dbReference>
<feature type="compositionally biased region" description="Basic residues" evidence="1">
    <location>
        <begin position="833"/>
        <end position="842"/>
    </location>
</feature>
<reference evidence="2 3" key="1">
    <citation type="submission" date="2019-02" db="EMBL/GenBank/DDBJ databases">
        <title>Deep-cultivation of Planctomycetes and their phenomic and genomic characterization uncovers novel biology.</title>
        <authorList>
            <person name="Wiegand S."/>
            <person name="Jogler M."/>
            <person name="Boedeker C."/>
            <person name="Pinto D."/>
            <person name="Vollmers J."/>
            <person name="Rivas-Marin E."/>
            <person name="Kohn T."/>
            <person name="Peeters S.H."/>
            <person name="Heuer A."/>
            <person name="Rast P."/>
            <person name="Oberbeckmann S."/>
            <person name="Bunk B."/>
            <person name="Jeske O."/>
            <person name="Meyerdierks A."/>
            <person name="Storesund J.E."/>
            <person name="Kallscheuer N."/>
            <person name="Luecker S."/>
            <person name="Lage O.M."/>
            <person name="Pohl T."/>
            <person name="Merkel B.J."/>
            <person name="Hornburger P."/>
            <person name="Mueller R.-W."/>
            <person name="Bruemmer F."/>
            <person name="Labrenz M."/>
            <person name="Spormann A.M."/>
            <person name="Op den Camp H."/>
            <person name="Overmann J."/>
            <person name="Amann R."/>
            <person name="Jetten M.S.M."/>
            <person name="Mascher T."/>
            <person name="Medema M.H."/>
            <person name="Devos D.P."/>
            <person name="Kaster A.-K."/>
            <person name="Ovreas L."/>
            <person name="Rohde M."/>
            <person name="Galperin M.Y."/>
            <person name="Jogler C."/>
        </authorList>
    </citation>
    <scope>NUCLEOTIDE SEQUENCE [LARGE SCALE GENOMIC DNA]</scope>
    <source>
        <strain evidence="2 3">ETA_A1</strain>
    </source>
</reference>
<dbReference type="Gene3D" id="3.40.1360.10">
    <property type="match status" value="1"/>
</dbReference>
<organism evidence="2 3">
    <name type="scientific">Urbifossiella limnaea</name>
    <dbReference type="NCBI Taxonomy" id="2528023"/>
    <lineage>
        <taxon>Bacteria</taxon>
        <taxon>Pseudomonadati</taxon>
        <taxon>Planctomycetota</taxon>
        <taxon>Planctomycetia</taxon>
        <taxon>Gemmatales</taxon>
        <taxon>Gemmataceae</taxon>
        <taxon>Urbifossiella</taxon>
    </lineage>
</organism>
<proteinExistence type="predicted"/>
<dbReference type="KEGG" id="uli:ETAA1_55870"/>
<gene>
    <name evidence="2" type="ORF">ETAA1_55870</name>
</gene>
<dbReference type="EMBL" id="CP036273">
    <property type="protein sequence ID" value="QDU23585.1"/>
    <property type="molecule type" value="Genomic_DNA"/>
</dbReference>
<feature type="compositionally biased region" description="Basic and acidic residues" evidence="1">
    <location>
        <begin position="875"/>
        <end position="886"/>
    </location>
</feature>
<dbReference type="AlphaFoldDB" id="A0A517Y1G4"/>
<feature type="region of interest" description="Disordered" evidence="1">
    <location>
        <begin position="829"/>
        <end position="886"/>
    </location>
</feature>